<dbReference type="EMBL" id="JAVDRL010000001">
    <property type="protein sequence ID" value="MDR6529353.1"/>
    <property type="molecule type" value="Genomic_DNA"/>
</dbReference>
<gene>
    <name evidence="7" type="ORF">J2800_000068</name>
</gene>
<dbReference type="SUPFAM" id="SSF53383">
    <property type="entry name" value="PLP-dependent transferases"/>
    <property type="match status" value="1"/>
</dbReference>
<dbReference type="GO" id="GO:0047804">
    <property type="term" value="F:cysteine-S-conjugate beta-lyase activity"/>
    <property type="evidence" value="ECO:0007669"/>
    <property type="project" value="UniProtKB-EC"/>
</dbReference>
<sequence>MTTAASEFDVIYDRSAYGSAKWANRWDEYAPAVEGEGILSLWTADMDFRAPQPVIDRLVDAAQHGVYGYTLRDPAHFEIVRAWFSERHGWTPEVETLLPGPGVMPCVAAILRTFTQPGDGVIVQTPVYSPYFEVISGNGRRLLINQLRLEGGRYHLDLENFEALARSGAKAFILCNPHNPSGHAWTFDELTALNAVCERYGLIVISDEIHCDIRLSAAPHVVFASIGESARQRSFICLAPTKTFNLAGLQCAVVSAANPAWRARLFDTLRFSFMTNPNYFSRLGLEVAYREGGPWLDALTDYLRGNLDLVTRFAGASLPGLHPMRPDASFLVWIDARPVDDRVGDVKAFFLEQAKVNLYSGRVYGPGGEGFIRLNIGCPRPLLRDALNRMAEALGKA</sequence>
<comment type="similarity">
    <text evidence="5">Belongs to the class-II pyridoxal-phosphate-dependent aminotransferase family. MalY/PatB cystathionine beta-lyase subfamily.</text>
</comment>
<dbReference type="EC" id="4.4.1.13" evidence="2"/>
<accession>A0ABU1MT35</accession>
<dbReference type="InterPro" id="IPR004839">
    <property type="entry name" value="Aminotransferase_I/II_large"/>
</dbReference>
<dbReference type="Gene3D" id="3.40.640.10">
    <property type="entry name" value="Type I PLP-dependent aspartate aminotransferase-like (Major domain)"/>
    <property type="match status" value="1"/>
</dbReference>
<evidence type="ECO:0000256" key="2">
    <source>
        <dbReference type="ARBA" id="ARBA00012224"/>
    </source>
</evidence>
<keyword evidence="3" id="KW-0663">Pyridoxal phosphate</keyword>
<evidence type="ECO:0000313" key="8">
    <source>
        <dbReference type="Proteomes" id="UP001262754"/>
    </source>
</evidence>
<dbReference type="InterPro" id="IPR015424">
    <property type="entry name" value="PyrdxlP-dep_Trfase"/>
</dbReference>
<evidence type="ECO:0000313" key="7">
    <source>
        <dbReference type="EMBL" id="MDR6529353.1"/>
    </source>
</evidence>
<feature type="domain" description="Aminotransferase class I/classII large" evidence="6">
    <location>
        <begin position="74"/>
        <end position="389"/>
    </location>
</feature>
<keyword evidence="8" id="KW-1185">Reference proteome</keyword>
<dbReference type="Gene3D" id="3.90.1150.10">
    <property type="entry name" value="Aspartate Aminotransferase, domain 1"/>
    <property type="match status" value="1"/>
</dbReference>
<dbReference type="InterPro" id="IPR015422">
    <property type="entry name" value="PyrdxlP-dep_Trfase_small"/>
</dbReference>
<evidence type="ECO:0000256" key="4">
    <source>
        <dbReference type="ARBA" id="ARBA00023239"/>
    </source>
</evidence>
<reference evidence="7 8" key="1">
    <citation type="submission" date="2023-07" db="EMBL/GenBank/DDBJ databases">
        <title>Sorghum-associated microbial communities from plants grown in Nebraska, USA.</title>
        <authorList>
            <person name="Schachtman D."/>
        </authorList>
    </citation>
    <scope>NUCLEOTIDE SEQUENCE [LARGE SCALE GENOMIC DNA]</scope>
    <source>
        <strain evidence="7 8">DS2154</strain>
    </source>
</reference>
<dbReference type="CDD" id="cd00609">
    <property type="entry name" value="AAT_like"/>
    <property type="match status" value="1"/>
</dbReference>
<dbReference type="InterPro" id="IPR015421">
    <property type="entry name" value="PyrdxlP-dep_Trfase_major"/>
</dbReference>
<evidence type="ECO:0000256" key="5">
    <source>
        <dbReference type="ARBA" id="ARBA00037974"/>
    </source>
</evidence>
<evidence type="ECO:0000256" key="3">
    <source>
        <dbReference type="ARBA" id="ARBA00022898"/>
    </source>
</evidence>
<dbReference type="InterPro" id="IPR051798">
    <property type="entry name" value="Class-II_PLP-Dep_Aminotrans"/>
</dbReference>
<proteinExistence type="inferred from homology"/>
<dbReference type="InterPro" id="IPR027619">
    <property type="entry name" value="C-S_lyase_PatB-like"/>
</dbReference>
<evidence type="ECO:0000259" key="6">
    <source>
        <dbReference type="Pfam" id="PF00155"/>
    </source>
</evidence>
<organism evidence="7 8">
    <name type="scientific">Caulobacter rhizosphaerae</name>
    <dbReference type="NCBI Taxonomy" id="2010972"/>
    <lineage>
        <taxon>Bacteria</taxon>
        <taxon>Pseudomonadati</taxon>
        <taxon>Pseudomonadota</taxon>
        <taxon>Alphaproteobacteria</taxon>
        <taxon>Caulobacterales</taxon>
        <taxon>Caulobacteraceae</taxon>
        <taxon>Caulobacter</taxon>
    </lineage>
</organism>
<keyword evidence="4 7" id="KW-0456">Lyase</keyword>
<dbReference type="RefSeq" id="WP_310028098.1">
    <property type="nucleotide sequence ID" value="NZ_JAVDRL010000001.1"/>
</dbReference>
<dbReference type="NCBIfam" id="TIGR04350">
    <property type="entry name" value="C_S_lyase_PatB"/>
    <property type="match status" value="1"/>
</dbReference>
<protein>
    <recommendedName>
        <fullName evidence="2">cysteine-S-conjugate beta-lyase</fullName>
        <ecNumber evidence="2">4.4.1.13</ecNumber>
    </recommendedName>
</protein>
<dbReference type="PANTHER" id="PTHR43525:SF1">
    <property type="entry name" value="PROTEIN MALY"/>
    <property type="match status" value="1"/>
</dbReference>
<name>A0ABU1MT35_9CAUL</name>
<comment type="caution">
    <text evidence="7">The sequence shown here is derived from an EMBL/GenBank/DDBJ whole genome shotgun (WGS) entry which is preliminary data.</text>
</comment>
<dbReference type="PANTHER" id="PTHR43525">
    <property type="entry name" value="PROTEIN MALY"/>
    <property type="match status" value="1"/>
</dbReference>
<dbReference type="Pfam" id="PF00155">
    <property type="entry name" value="Aminotran_1_2"/>
    <property type="match status" value="1"/>
</dbReference>
<comment type="cofactor">
    <cofactor evidence="1">
        <name>pyridoxal 5'-phosphate</name>
        <dbReference type="ChEBI" id="CHEBI:597326"/>
    </cofactor>
</comment>
<dbReference type="Proteomes" id="UP001262754">
    <property type="component" value="Unassembled WGS sequence"/>
</dbReference>
<evidence type="ECO:0000256" key="1">
    <source>
        <dbReference type="ARBA" id="ARBA00001933"/>
    </source>
</evidence>